<dbReference type="EMBL" id="ASPP01006096">
    <property type="protein sequence ID" value="ETO29367.1"/>
    <property type="molecule type" value="Genomic_DNA"/>
</dbReference>
<keyword evidence="2" id="KW-1185">Reference proteome</keyword>
<evidence type="ECO:0000313" key="1">
    <source>
        <dbReference type="EMBL" id="ETO29367.1"/>
    </source>
</evidence>
<comment type="caution">
    <text evidence="1">The sequence shown here is derived from an EMBL/GenBank/DDBJ whole genome shotgun (WGS) entry which is preliminary data.</text>
</comment>
<organism evidence="1 2">
    <name type="scientific">Reticulomyxa filosa</name>
    <dbReference type="NCBI Taxonomy" id="46433"/>
    <lineage>
        <taxon>Eukaryota</taxon>
        <taxon>Sar</taxon>
        <taxon>Rhizaria</taxon>
        <taxon>Retaria</taxon>
        <taxon>Foraminifera</taxon>
        <taxon>Monothalamids</taxon>
        <taxon>Reticulomyxidae</taxon>
        <taxon>Reticulomyxa</taxon>
    </lineage>
</organism>
<dbReference type="AlphaFoldDB" id="X6NVT7"/>
<sequence>MNKTVSNLNQTKAKYVVIKFFGDEKTIFQPTGQQKSGKFSKGMRKRNWEELLNTIKEAFHLTTTSSFVLVRKEDSICNGKDFFYLWNKLIENKRVQFYTLKMVCQPTNENKNKKEYICDMKYDSFFFLKKKKEVFGNHERG</sequence>
<name>X6NVT7_RETFI</name>
<accession>X6NVT7</accession>
<gene>
    <name evidence="1" type="ORF">RFI_07753</name>
</gene>
<protein>
    <submittedName>
        <fullName evidence="1">Uncharacterized protein</fullName>
    </submittedName>
</protein>
<reference evidence="1 2" key="1">
    <citation type="journal article" date="2013" name="Curr. Biol.">
        <title>The Genome of the Foraminiferan Reticulomyxa filosa.</title>
        <authorList>
            <person name="Glockner G."/>
            <person name="Hulsmann N."/>
            <person name="Schleicher M."/>
            <person name="Noegel A.A."/>
            <person name="Eichinger L."/>
            <person name="Gallinger C."/>
            <person name="Pawlowski J."/>
            <person name="Sierra R."/>
            <person name="Euteneuer U."/>
            <person name="Pillet L."/>
            <person name="Moustafa A."/>
            <person name="Platzer M."/>
            <person name="Groth M."/>
            <person name="Szafranski K."/>
            <person name="Schliwa M."/>
        </authorList>
    </citation>
    <scope>NUCLEOTIDE SEQUENCE [LARGE SCALE GENOMIC DNA]</scope>
</reference>
<evidence type="ECO:0000313" key="2">
    <source>
        <dbReference type="Proteomes" id="UP000023152"/>
    </source>
</evidence>
<proteinExistence type="predicted"/>
<dbReference type="Proteomes" id="UP000023152">
    <property type="component" value="Unassembled WGS sequence"/>
</dbReference>